<dbReference type="InterPro" id="IPR001765">
    <property type="entry name" value="Carbonic_anhydrase"/>
</dbReference>
<evidence type="ECO:0000313" key="9">
    <source>
        <dbReference type="EMBL" id="CAG8535151.1"/>
    </source>
</evidence>
<dbReference type="SMART" id="SM00947">
    <property type="entry name" value="Pro_CA"/>
    <property type="match status" value="1"/>
</dbReference>
<feature type="binding site" evidence="7">
    <location>
        <position position="188"/>
    </location>
    <ligand>
        <name>Zn(2+)</name>
        <dbReference type="ChEBI" id="CHEBI:29105"/>
    </ligand>
</feature>
<evidence type="ECO:0000313" key="10">
    <source>
        <dbReference type="Proteomes" id="UP000789342"/>
    </source>
</evidence>
<evidence type="ECO:0000256" key="7">
    <source>
        <dbReference type="PIRSR" id="PIRSR601765-1"/>
    </source>
</evidence>
<evidence type="ECO:0000256" key="5">
    <source>
        <dbReference type="ARBA" id="ARBA00023239"/>
    </source>
</evidence>
<comment type="caution">
    <text evidence="9">The sequence shown here is derived from an EMBL/GenBank/DDBJ whole genome shotgun (WGS) entry which is preliminary data.</text>
</comment>
<dbReference type="GO" id="GO:0034599">
    <property type="term" value="P:cellular response to oxidative stress"/>
    <property type="evidence" value="ECO:0007669"/>
    <property type="project" value="TreeGrafter"/>
</dbReference>
<dbReference type="Pfam" id="PF00484">
    <property type="entry name" value="Pro_CA"/>
    <property type="match status" value="1"/>
</dbReference>
<feature type="binding site" evidence="7">
    <location>
        <position position="132"/>
    </location>
    <ligand>
        <name>Zn(2+)</name>
        <dbReference type="ChEBI" id="CHEBI:29105"/>
    </ligand>
</feature>
<dbReference type="GO" id="GO:0015976">
    <property type="term" value="P:carbon utilization"/>
    <property type="evidence" value="ECO:0007669"/>
    <property type="project" value="InterPro"/>
</dbReference>
<comment type="cofactor">
    <cofactor evidence="7">
        <name>Zn(2+)</name>
        <dbReference type="ChEBI" id="CHEBI:29105"/>
    </cofactor>
    <text evidence="7">Binds 1 zinc ion per subunit.</text>
</comment>
<organism evidence="9 10">
    <name type="scientific">Acaulospora morrowiae</name>
    <dbReference type="NCBI Taxonomy" id="94023"/>
    <lineage>
        <taxon>Eukaryota</taxon>
        <taxon>Fungi</taxon>
        <taxon>Fungi incertae sedis</taxon>
        <taxon>Mucoromycota</taxon>
        <taxon>Glomeromycotina</taxon>
        <taxon>Glomeromycetes</taxon>
        <taxon>Diversisporales</taxon>
        <taxon>Acaulosporaceae</taxon>
        <taxon>Acaulospora</taxon>
    </lineage>
</organism>
<dbReference type="GO" id="GO:0008270">
    <property type="term" value="F:zinc ion binding"/>
    <property type="evidence" value="ECO:0007669"/>
    <property type="project" value="UniProtKB-UniRule"/>
</dbReference>
<feature type="binding site" evidence="7">
    <location>
        <position position="191"/>
    </location>
    <ligand>
        <name>Zn(2+)</name>
        <dbReference type="ChEBI" id="CHEBI:29105"/>
    </ligand>
</feature>
<dbReference type="AlphaFoldDB" id="A0A9N9ALS8"/>
<reference evidence="9" key="1">
    <citation type="submission" date="2021-06" db="EMBL/GenBank/DDBJ databases">
        <authorList>
            <person name="Kallberg Y."/>
            <person name="Tangrot J."/>
            <person name="Rosling A."/>
        </authorList>
    </citation>
    <scope>NUCLEOTIDE SEQUENCE</scope>
    <source>
        <strain evidence="9">CL551</strain>
    </source>
</reference>
<dbReference type="EC" id="4.2.1.1" evidence="2 8"/>
<dbReference type="InterPro" id="IPR015892">
    <property type="entry name" value="Carbonic_anhydrase_CS"/>
</dbReference>
<sequence>MRVRLVNWLKNAKQNKWPSHNLAENTMNHSKQHENRSSSFQSFQSSLDYTIPQPRPSYASYSRRSLSTKKENDNPYEIRTYLPDLLRSFGKFEHGLKDVLDNNKRWADNSQLKEMKFFDKLENEPKLYWIGCSDSRVPPEIISQLGFGQLFVHRNIANQFDTNDTNSMSVLEFTVNHLKVEHIVVCGHTKCAGVKNACNNHLEKNLIAWLSDIRKIKDVHPELFPDQETMSHMSNDELDRIHKTLVGVNVKNQVKKISESEVVKKAWEDEERKLAIHGWVFNMENGHLEDLGVTVGRQ</sequence>
<feature type="binding site" evidence="7">
    <location>
        <position position="134"/>
    </location>
    <ligand>
        <name>Zn(2+)</name>
        <dbReference type="ChEBI" id="CHEBI:29105"/>
    </ligand>
</feature>
<evidence type="ECO:0000256" key="2">
    <source>
        <dbReference type="ARBA" id="ARBA00012925"/>
    </source>
</evidence>
<keyword evidence="5 8" id="KW-0456">Lyase</keyword>
<evidence type="ECO:0000256" key="4">
    <source>
        <dbReference type="ARBA" id="ARBA00022833"/>
    </source>
</evidence>
<name>A0A9N9ALS8_9GLOM</name>
<dbReference type="PANTHER" id="PTHR11002">
    <property type="entry name" value="CARBONIC ANHYDRASE"/>
    <property type="match status" value="1"/>
</dbReference>
<evidence type="ECO:0000256" key="1">
    <source>
        <dbReference type="ARBA" id="ARBA00006217"/>
    </source>
</evidence>
<dbReference type="GO" id="GO:0071244">
    <property type="term" value="P:cellular response to carbon dioxide"/>
    <property type="evidence" value="ECO:0007669"/>
    <property type="project" value="TreeGrafter"/>
</dbReference>
<dbReference type="PROSITE" id="PS00704">
    <property type="entry name" value="PROK_CO2_ANHYDRASE_1"/>
    <property type="match status" value="1"/>
</dbReference>
<keyword evidence="10" id="KW-1185">Reference proteome</keyword>
<proteinExistence type="inferred from homology"/>
<dbReference type="SUPFAM" id="SSF53056">
    <property type="entry name" value="beta-carbonic anhydrase, cab"/>
    <property type="match status" value="1"/>
</dbReference>
<comment type="catalytic activity">
    <reaction evidence="6 8">
        <text>hydrogencarbonate + H(+) = CO2 + H2O</text>
        <dbReference type="Rhea" id="RHEA:10748"/>
        <dbReference type="ChEBI" id="CHEBI:15377"/>
        <dbReference type="ChEBI" id="CHEBI:15378"/>
        <dbReference type="ChEBI" id="CHEBI:16526"/>
        <dbReference type="ChEBI" id="CHEBI:17544"/>
        <dbReference type="EC" id="4.2.1.1"/>
    </reaction>
</comment>
<keyword evidence="3 7" id="KW-0479">Metal-binding</keyword>
<dbReference type="OrthoDB" id="10248475at2759"/>
<dbReference type="Proteomes" id="UP000789342">
    <property type="component" value="Unassembled WGS sequence"/>
</dbReference>
<comment type="similarity">
    <text evidence="1 8">Belongs to the beta-class carbonic anhydrase family.</text>
</comment>
<evidence type="ECO:0000256" key="8">
    <source>
        <dbReference type="RuleBase" id="RU003956"/>
    </source>
</evidence>
<evidence type="ECO:0000256" key="6">
    <source>
        <dbReference type="ARBA" id="ARBA00048348"/>
    </source>
</evidence>
<dbReference type="Gene3D" id="3.40.1050.10">
    <property type="entry name" value="Carbonic anhydrase"/>
    <property type="match status" value="1"/>
</dbReference>
<gene>
    <name evidence="9" type="ORF">AMORRO_LOCUS4859</name>
</gene>
<dbReference type="GO" id="GO:0004089">
    <property type="term" value="F:carbonate dehydratase activity"/>
    <property type="evidence" value="ECO:0007669"/>
    <property type="project" value="UniProtKB-UniRule"/>
</dbReference>
<keyword evidence="4 7" id="KW-0862">Zinc</keyword>
<accession>A0A9N9ALS8</accession>
<comment type="function">
    <text evidence="8">Reversible hydration of carbon dioxide.</text>
</comment>
<dbReference type="InterPro" id="IPR036874">
    <property type="entry name" value="Carbonic_anhydrase_sf"/>
</dbReference>
<protein>
    <recommendedName>
        <fullName evidence="2 8">Carbonic anhydrase</fullName>
        <ecNumber evidence="2 8">4.2.1.1</ecNumber>
    </recommendedName>
    <alternativeName>
        <fullName evidence="8">Carbonate dehydratase</fullName>
    </alternativeName>
</protein>
<dbReference type="EMBL" id="CAJVPV010002761">
    <property type="protein sequence ID" value="CAG8535151.1"/>
    <property type="molecule type" value="Genomic_DNA"/>
</dbReference>
<dbReference type="PANTHER" id="PTHR11002:SF76">
    <property type="entry name" value="CARBONIC ANHYDRASE"/>
    <property type="match status" value="1"/>
</dbReference>
<evidence type="ECO:0000256" key="3">
    <source>
        <dbReference type="ARBA" id="ARBA00022723"/>
    </source>
</evidence>